<accession>A0A8I1XHY8</accession>
<protein>
    <submittedName>
        <fullName evidence="1">Uncharacterized protein</fullName>
    </submittedName>
</protein>
<dbReference type="Proteomes" id="UP000668572">
    <property type="component" value="Unassembled WGS sequence"/>
</dbReference>
<sequence>ALQKGQRLREAGQFEVAAVGQIKSAGDITASRTRHRDIPSDLATFLYWISAQVAEPAVLRHLVPSAPLR</sequence>
<gene>
    <name evidence="1" type="ORF">J7405_02695</name>
</gene>
<evidence type="ECO:0000313" key="1">
    <source>
        <dbReference type="EMBL" id="MBO9758482.1"/>
    </source>
</evidence>
<proteinExistence type="predicted"/>
<comment type="caution">
    <text evidence="1">The sequence shown here is derived from an EMBL/GenBank/DDBJ whole genome shotgun (WGS) entry which is preliminary data.</text>
</comment>
<organism evidence="1 2">
    <name type="scientific">Xanthomonas manihotis</name>
    <dbReference type="NCBI Taxonomy" id="43353"/>
    <lineage>
        <taxon>Bacteria</taxon>
        <taxon>Pseudomonadati</taxon>
        <taxon>Pseudomonadota</taxon>
        <taxon>Gammaproteobacteria</taxon>
        <taxon>Lysobacterales</taxon>
        <taxon>Lysobacteraceae</taxon>
        <taxon>Xanthomonas</taxon>
    </lineage>
</organism>
<name>A0A8I1XHY8_XANMN</name>
<feature type="non-terminal residue" evidence="1">
    <location>
        <position position="1"/>
    </location>
</feature>
<reference evidence="1" key="1">
    <citation type="submission" date="2021-03" db="EMBL/GenBank/DDBJ databases">
        <title>Molecular characterization of Xanthomonas species pathogenic on Araceae and the development of a triplex TaqMan assay for detection of X. phaseoli pv. dieffenbachiae.</title>
        <authorList>
            <person name="Van Der Wolf J."/>
            <person name="Krijger M."/>
            <person name="Mendes O."/>
            <person name="Brankovics B."/>
            <person name="Bonants P."/>
            <person name="Meekes E."/>
        </authorList>
    </citation>
    <scope>NUCLEOTIDE SEQUENCE</scope>
    <source>
        <strain evidence="1">NBC1264</strain>
    </source>
</reference>
<dbReference type="AlphaFoldDB" id="A0A8I1XHY8"/>
<evidence type="ECO:0000313" key="2">
    <source>
        <dbReference type="Proteomes" id="UP000668572"/>
    </source>
</evidence>
<dbReference type="EMBL" id="JAGHXW010000005">
    <property type="protein sequence ID" value="MBO9758482.1"/>
    <property type="molecule type" value="Genomic_DNA"/>
</dbReference>